<organism evidence="2 3">
    <name type="scientific">Marinobacter albus</name>
    <dbReference type="NCBI Taxonomy" id="3030833"/>
    <lineage>
        <taxon>Bacteria</taxon>
        <taxon>Pseudomonadati</taxon>
        <taxon>Pseudomonadota</taxon>
        <taxon>Gammaproteobacteria</taxon>
        <taxon>Pseudomonadales</taxon>
        <taxon>Marinobacteraceae</taxon>
        <taxon>Marinobacter</taxon>
    </lineage>
</organism>
<evidence type="ECO:0008006" key="4">
    <source>
        <dbReference type="Google" id="ProtNLM"/>
    </source>
</evidence>
<dbReference type="Proteomes" id="UP001223547">
    <property type="component" value="Unassembled WGS sequence"/>
</dbReference>
<proteinExistence type="predicted"/>
<dbReference type="RefSeq" id="WP_219865620.1">
    <property type="nucleotide sequence ID" value="NZ_JASSQD010000001.1"/>
</dbReference>
<keyword evidence="3" id="KW-1185">Reference proteome</keyword>
<comment type="caution">
    <text evidence="2">The sequence shown here is derived from an EMBL/GenBank/DDBJ whole genome shotgun (WGS) entry which is preliminary data.</text>
</comment>
<evidence type="ECO:0000313" key="3">
    <source>
        <dbReference type="Proteomes" id="UP001223547"/>
    </source>
</evidence>
<dbReference type="EMBL" id="JASSQD010000001">
    <property type="protein sequence ID" value="MDK9557951.1"/>
    <property type="molecule type" value="Genomic_DNA"/>
</dbReference>
<reference evidence="2 3" key="1">
    <citation type="submission" date="2023-05" db="EMBL/GenBank/DDBJ databases">
        <title>Marinobacter albus sp. nov., a marine bacterium isolated from sand in a coastal intertidal zone of huludao.</title>
        <authorList>
            <person name="Deng T."/>
        </authorList>
    </citation>
    <scope>NUCLEOTIDE SEQUENCE [LARGE SCALE GENOMIC DNA]</scope>
    <source>
        <strain evidence="2 3">M216</strain>
    </source>
</reference>
<sequence length="101" mass="10978">MSRSTVTFGMVIALSIPLFAQAGPKDDFEKAYSQAERTHQEAGTFQWTTTSDRLKAAQEAAGAGDYDAAARLARDALELAQQSVAQQQDQKEAWRITAIGD</sequence>
<keyword evidence="1" id="KW-0732">Signal</keyword>
<evidence type="ECO:0000256" key="1">
    <source>
        <dbReference type="SAM" id="SignalP"/>
    </source>
</evidence>
<gene>
    <name evidence="2" type="ORF">QQF73_09980</name>
</gene>
<feature type="chain" id="PRO_5046823288" description="SoxXA-binding protein" evidence="1">
    <location>
        <begin position="23"/>
        <end position="101"/>
    </location>
</feature>
<name>A0ABT7HC45_9GAMM</name>
<feature type="signal peptide" evidence="1">
    <location>
        <begin position="1"/>
        <end position="22"/>
    </location>
</feature>
<evidence type="ECO:0000313" key="2">
    <source>
        <dbReference type="EMBL" id="MDK9557951.1"/>
    </source>
</evidence>
<accession>A0ABT7HC45</accession>
<protein>
    <recommendedName>
        <fullName evidence="4">SoxXA-binding protein</fullName>
    </recommendedName>
</protein>